<comment type="catalytic activity">
    <reaction evidence="20">
        <text>D-glucuronate(out) + H(+)(out) = D-glucuronate(in) + H(+)(in)</text>
        <dbReference type="Rhea" id="RHEA:72591"/>
        <dbReference type="ChEBI" id="CHEBI:15378"/>
        <dbReference type="ChEBI" id="CHEBI:58720"/>
    </reaction>
    <physiologicalReaction direction="left-to-right" evidence="20">
        <dbReference type="Rhea" id="RHEA:72592"/>
    </physiologicalReaction>
</comment>
<dbReference type="Pfam" id="PF07690">
    <property type="entry name" value="MFS_1"/>
    <property type="match status" value="1"/>
</dbReference>
<dbReference type="SUPFAM" id="SSF103473">
    <property type="entry name" value="MFS general substrate transporter"/>
    <property type="match status" value="1"/>
</dbReference>
<feature type="transmembrane region" description="Helical" evidence="26">
    <location>
        <begin position="366"/>
        <end position="385"/>
    </location>
</feature>
<dbReference type="GO" id="GO:0016323">
    <property type="term" value="C:basolateral plasma membrane"/>
    <property type="evidence" value="ECO:0007669"/>
    <property type="project" value="UniProtKB-SubCell"/>
</dbReference>
<accession>A0AAW1TRB1</accession>
<dbReference type="InterPro" id="IPR011701">
    <property type="entry name" value="MFS"/>
</dbReference>
<dbReference type="GO" id="GO:0015293">
    <property type="term" value="F:symporter activity"/>
    <property type="evidence" value="ECO:0007669"/>
    <property type="project" value="UniProtKB-KW"/>
</dbReference>
<dbReference type="CDD" id="cd17318">
    <property type="entry name" value="MFS_SLC17"/>
    <property type="match status" value="1"/>
</dbReference>
<evidence type="ECO:0000256" key="6">
    <source>
        <dbReference type="ARBA" id="ARBA00022475"/>
    </source>
</evidence>
<dbReference type="GO" id="GO:0030672">
    <property type="term" value="C:synaptic vesicle membrane"/>
    <property type="evidence" value="ECO:0007669"/>
    <property type="project" value="UniProtKB-SubCell"/>
</dbReference>
<keyword evidence="14" id="KW-0968">Cytoplasmic vesicle</keyword>
<comment type="catalytic activity">
    <reaction evidence="19">
        <text>L-glutamate(out) = L-glutamate(in)</text>
        <dbReference type="Rhea" id="RHEA:66336"/>
        <dbReference type="ChEBI" id="CHEBI:29985"/>
    </reaction>
    <physiologicalReaction direction="left-to-right" evidence="19">
        <dbReference type="Rhea" id="RHEA:66337"/>
    </physiologicalReaction>
</comment>
<evidence type="ECO:0000256" key="24">
    <source>
        <dbReference type="ARBA" id="ARBA00081195"/>
    </source>
</evidence>
<comment type="function">
    <text evidence="21">Receptor for CM101, a polysaccharide produced by group B Streptococcus with antipathoangiogenic properties.</text>
</comment>
<evidence type="ECO:0000256" key="20">
    <source>
        <dbReference type="ARBA" id="ARBA00051612"/>
    </source>
</evidence>
<evidence type="ECO:0000256" key="25">
    <source>
        <dbReference type="ARBA" id="ARBA00081925"/>
    </source>
</evidence>
<evidence type="ECO:0000256" key="12">
    <source>
        <dbReference type="ARBA" id="ARBA00023180"/>
    </source>
</evidence>
<dbReference type="Proteomes" id="UP001431783">
    <property type="component" value="Unassembled WGS sequence"/>
</dbReference>
<feature type="transmembrane region" description="Helical" evidence="26">
    <location>
        <begin position="87"/>
        <end position="108"/>
    </location>
</feature>
<comment type="catalytic activity">
    <reaction evidence="16">
        <text>L-aspartate(out) = L-aspartate(in)</text>
        <dbReference type="Rhea" id="RHEA:66332"/>
        <dbReference type="ChEBI" id="CHEBI:29991"/>
    </reaction>
    <physiologicalReaction direction="left-to-right" evidence="16">
        <dbReference type="Rhea" id="RHEA:66333"/>
    </physiologicalReaction>
</comment>
<comment type="catalytic activity">
    <reaction evidence="15">
        <text>2 nitrate(out) + H(+)(out) = 2 nitrate(in) + H(+)(in)</text>
        <dbReference type="Rhea" id="RHEA:71539"/>
        <dbReference type="ChEBI" id="CHEBI:15378"/>
        <dbReference type="ChEBI" id="CHEBI:17632"/>
    </reaction>
    <physiologicalReaction direction="left-to-right" evidence="15">
        <dbReference type="Rhea" id="RHEA:71540"/>
    </physiologicalReaction>
</comment>
<gene>
    <name evidence="28" type="ORF">WA026_008228</name>
</gene>
<dbReference type="Gene3D" id="1.20.1250.20">
    <property type="entry name" value="MFS general substrate transporter like domains"/>
    <property type="match status" value="2"/>
</dbReference>
<dbReference type="InterPro" id="IPR036259">
    <property type="entry name" value="MFS_trans_sf"/>
</dbReference>
<keyword evidence="10" id="KW-0770">Synapse</keyword>
<evidence type="ECO:0000256" key="21">
    <source>
        <dbReference type="ARBA" id="ARBA00056891"/>
    </source>
</evidence>
<name>A0AAW1TRB1_9CUCU</name>
<comment type="catalytic activity">
    <reaction evidence="17">
        <text>N-acetylneuraminate(in) + H(+)(in) = N-acetylneuraminate(out) + H(+)(out)</text>
        <dbReference type="Rhea" id="RHEA:28987"/>
        <dbReference type="ChEBI" id="CHEBI:15378"/>
        <dbReference type="ChEBI" id="CHEBI:35418"/>
    </reaction>
    <physiologicalReaction direction="right-to-left" evidence="17">
        <dbReference type="Rhea" id="RHEA:28989"/>
    </physiologicalReaction>
</comment>
<feature type="transmembrane region" description="Helical" evidence="26">
    <location>
        <begin position="397"/>
        <end position="419"/>
    </location>
</feature>
<organism evidence="28 29">
    <name type="scientific">Henosepilachna vigintioctopunctata</name>
    <dbReference type="NCBI Taxonomy" id="420089"/>
    <lineage>
        <taxon>Eukaryota</taxon>
        <taxon>Metazoa</taxon>
        <taxon>Ecdysozoa</taxon>
        <taxon>Arthropoda</taxon>
        <taxon>Hexapoda</taxon>
        <taxon>Insecta</taxon>
        <taxon>Pterygota</taxon>
        <taxon>Neoptera</taxon>
        <taxon>Endopterygota</taxon>
        <taxon>Coleoptera</taxon>
        <taxon>Polyphaga</taxon>
        <taxon>Cucujiformia</taxon>
        <taxon>Coccinelloidea</taxon>
        <taxon>Coccinellidae</taxon>
        <taxon>Epilachninae</taxon>
        <taxon>Epilachnini</taxon>
        <taxon>Henosepilachna</taxon>
    </lineage>
</organism>
<comment type="subcellular location">
    <subcellularLocation>
        <location evidence="2">Basolateral cell membrane</location>
        <topology evidence="2">Multi-pass membrane protein</topology>
    </subcellularLocation>
    <subcellularLocation>
        <location evidence="3">Cytoplasmic vesicle</location>
        <location evidence="3">Secretory vesicle membrane</location>
        <topology evidence="3">Multi-pass membrane protein</topology>
    </subcellularLocation>
    <subcellularLocation>
        <location evidence="1">Cytoplasmic vesicle</location>
        <location evidence="1">Secretory vesicle</location>
        <location evidence="1">Synaptic vesicle membrane</location>
    </subcellularLocation>
    <subcellularLocation>
        <location evidence="4">Lysosome membrane</location>
    </subcellularLocation>
</comment>
<evidence type="ECO:0000313" key="29">
    <source>
        <dbReference type="Proteomes" id="UP001431783"/>
    </source>
</evidence>
<comment type="catalytic activity">
    <reaction evidence="18">
        <text>N-acetyl-L-aspartyl-L-glutamate(out) = N-acetyl-L-aspartyl-L-glutamate(in)</text>
        <dbReference type="Rhea" id="RHEA:72599"/>
        <dbReference type="ChEBI" id="CHEBI:76931"/>
    </reaction>
    <physiologicalReaction direction="left-to-right" evidence="18">
        <dbReference type="Rhea" id="RHEA:72600"/>
    </physiologicalReaction>
</comment>
<feature type="transmembrane region" description="Helical" evidence="26">
    <location>
        <begin position="206"/>
        <end position="225"/>
    </location>
</feature>
<keyword evidence="13" id="KW-0458">Lysosome</keyword>
<dbReference type="GO" id="GO:0046942">
    <property type="term" value="P:carboxylic acid transport"/>
    <property type="evidence" value="ECO:0007669"/>
    <property type="project" value="UniProtKB-ARBA"/>
</dbReference>
<keyword evidence="8" id="KW-0769">Symport</keyword>
<evidence type="ECO:0000256" key="10">
    <source>
        <dbReference type="ARBA" id="ARBA00023018"/>
    </source>
</evidence>
<feature type="transmembrane region" description="Helical" evidence="26">
    <location>
        <begin position="33"/>
        <end position="60"/>
    </location>
</feature>
<evidence type="ECO:0000256" key="9">
    <source>
        <dbReference type="ARBA" id="ARBA00022989"/>
    </source>
</evidence>
<dbReference type="GO" id="GO:0005765">
    <property type="term" value="C:lysosomal membrane"/>
    <property type="evidence" value="ECO:0007669"/>
    <property type="project" value="UniProtKB-SubCell"/>
</dbReference>
<evidence type="ECO:0000256" key="3">
    <source>
        <dbReference type="ARBA" id="ARBA00004638"/>
    </source>
</evidence>
<dbReference type="GO" id="GO:0006820">
    <property type="term" value="P:monoatomic anion transport"/>
    <property type="evidence" value="ECO:0007669"/>
    <property type="project" value="TreeGrafter"/>
</dbReference>
<dbReference type="EMBL" id="JARQZJ010000003">
    <property type="protein sequence ID" value="KAK9870666.1"/>
    <property type="molecule type" value="Genomic_DNA"/>
</dbReference>
<feature type="domain" description="Major facilitator superfamily (MFS) profile" evidence="27">
    <location>
        <begin position="34"/>
        <end position="457"/>
    </location>
</feature>
<evidence type="ECO:0000256" key="14">
    <source>
        <dbReference type="ARBA" id="ARBA00023329"/>
    </source>
</evidence>
<evidence type="ECO:0000256" key="18">
    <source>
        <dbReference type="ARBA" id="ARBA00051403"/>
    </source>
</evidence>
<dbReference type="PANTHER" id="PTHR11662:SF455">
    <property type="entry name" value="GH23975P"/>
    <property type="match status" value="1"/>
</dbReference>
<evidence type="ECO:0000256" key="11">
    <source>
        <dbReference type="ARBA" id="ARBA00023136"/>
    </source>
</evidence>
<evidence type="ECO:0000259" key="27">
    <source>
        <dbReference type="PROSITE" id="PS50850"/>
    </source>
</evidence>
<evidence type="ECO:0000256" key="7">
    <source>
        <dbReference type="ARBA" id="ARBA00022692"/>
    </source>
</evidence>
<dbReference type="FunFam" id="1.20.1250.20:FF:000067">
    <property type="entry name" value="sialin isoform X2"/>
    <property type="match status" value="1"/>
</dbReference>
<evidence type="ECO:0000256" key="8">
    <source>
        <dbReference type="ARBA" id="ARBA00022847"/>
    </source>
</evidence>
<evidence type="ECO:0000256" key="2">
    <source>
        <dbReference type="ARBA" id="ARBA00004554"/>
    </source>
</evidence>
<keyword evidence="5" id="KW-0813">Transport</keyword>
<feature type="transmembrane region" description="Helical" evidence="26">
    <location>
        <begin position="308"/>
        <end position="330"/>
    </location>
</feature>
<feature type="transmembrane region" description="Helical" evidence="26">
    <location>
        <begin position="175"/>
        <end position="200"/>
    </location>
</feature>
<keyword evidence="6" id="KW-1003">Cell membrane</keyword>
<sequence length="489" mass="54798">MVQRKKSENNELEIDMVETSDNPGWMFWKKRRYVVAAMAFWGFFVIYALRVNLSIAIVAMTENKTVVFENETRCVSEFNWDSKVQGYVLSSFFYGYISTQLFGGWLATKIGGKRLYGLGVATTALLTLFTPAAARIDVSVLILLRILEGVFEGVTYPCIHAVWSKWAPPLERTRLATIAFTGSYTGTVISMPVCALLAEWFGWPSIFYVFGLGGLFWFVLWVVLISESPNEDPLITDAELKYITESLGNTDKSIKHPWKSILTSLPVWSVVFAHFSENWGFYTLMTQLPKYMKDVLDFDLAKTGLMSALPYLAMSIMLPLSGQFGDWLIVKEVLSVTYVRKIFNCGAFFSQTVFMIGTAYATSATVSMVCLILAVGLGGFAWAGFSVNYLDIAPQHASILMGLGNTFATLPGIVSPILSGYIVTTHTKGEWQVIFFITAGIYLFGCLFYWTFASGKVQSWAMETETLKNKNIRRQKEIEMGVDNASYEP</sequence>
<keyword evidence="7 26" id="KW-0812">Transmembrane</keyword>
<feature type="transmembrane region" description="Helical" evidence="26">
    <location>
        <begin position="115"/>
        <end position="134"/>
    </location>
</feature>
<comment type="caution">
    <text evidence="28">The sequence shown here is derived from an EMBL/GenBank/DDBJ whole genome shotgun (WGS) entry which is preliminary data.</text>
</comment>
<evidence type="ECO:0000313" key="28">
    <source>
        <dbReference type="EMBL" id="KAK9870666.1"/>
    </source>
</evidence>
<evidence type="ECO:0000256" key="5">
    <source>
        <dbReference type="ARBA" id="ARBA00022448"/>
    </source>
</evidence>
<evidence type="ECO:0000256" key="26">
    <source>
        <dbReference type="SAM" id="Phobius"/>
    </source>
</evidence>
<keyword evidence="12" id="KW-0325">Glycoprotein</keyword>
<reference evidence="28 29" key="1">
    <citation type="submission" date="2023-03" db="EMBL/GenBank/DDBJ databases">
        <title>Genome insight into feeding habits of ladybird beetles.</title>
        <authorList>
            <person name="Li H.-S."/>
            <person name="Huang Y.-H."/>
            <person name="Pang H."/>
        </authorList>
    </citation>
    <scope>NUCLEOTIDE SEQUENCE [LARGE SCALE GENOMIC DNA]</scope>
    <source>
        <strain evidence="28">SYSU_2023b</strain>
        <tissue evidence="28">Whole body</tissue>
    </source>
</reference>
<keyword evidence="11 26" id="KW-0472">Membrane</keyword>
<proteinExistence type="predicted"/>
<evidence type="ECO:0000256" key="15">
    <source>
        <dbReference type="ARBA" id="ARBA00050101"/>
    </source>
</evidence>
<dbReference type="PROSITE" id="PS50850">
    <property type="entry name" value="MFS"/>
    <property type="match status" value="1"/>
</dbReference>
<dbReference type="InterPro" id="IPR020846">
    <property type="entry name" value="MFS_dom"/>
</dbReference>
<dbReference type="PANTHER" id="PTHR11662">
    <property type="entry name" value="SOLUTE CARRIER FAMILY 17"/>
    <property type="match status" value="1"/>
</dbReference>
<evidence type="ECO:0000256" key="16">
    <source>
        <dbReference type="ARBA" id="ARBA00050554"/>
    </source>
</evidence>
<feature type="transmembrane region" description="Helical" evidence="26">
    <location>
        <begin position="431"/>
        <end position="452"/>
    </location>
</feature>
<evidence type="ECO:0000256" key="19">
    <source>
        <dbReference type="ARBA" id="ARBA00051447"/>
    </source>
</evidence>
<evidence type="ECO:0000256" key="4">
    <source>
        <dbReference type="ARBA" id="ARBA00004656"/>
    </source>
</evidence>
<dbReference type="FunFam" id="1.20.1250.20:FF:000003">
    <property type="entry name" value="Solute carrier family 17 member 3"/>
    <property type="match status" value="1"/>
</dbReference>
<protein>
    <recommendedName>
        <fullName evidence="22">Sialin</fullName>
    </recommendedName>
    <alternativeName>
        <fullName evidence="25">H(+)/nitrate cotransporter</fullName>
    </alternativeName>
    <alternativeName>
        <fullName evidence="23">H(+)/sialic acid cotransporter</fullName>
    </alternativeName>
    <alternativeName>
        <fullName evidence="24">Vesicular excitatory amino acid transporter</fullName>
    </alternativeName>
</protein>
<evidence type="ECO:0000256" key="17">
    <source>
        <dbReference type="ARBA" id="ARBA00050625"/>
    </source>
</evidence>
<feature type="transmembrane region" description="Helical" evidence="26">
    <location>
        <begin position="342"/>
        <end position="360"/>
    </location>
</feature>
<keyword evidence="29" id="KW-1185">Reference proteome</keyword>
<keyword evidence="9 26" id="KW-1133">Transmembrane helix</keyword>
<evidence type="ECO:0000256" key="23">
    <source>
        <dbReference type="ARBA" id="ARBA00080244"/>
    </source>
</evidence>
<evidence type="ECO:0000256" key="22">
    <source>
        <dbReference type="ARBA" id="ARBA00069713"/>
    </source>
</evidence>
<evidence type="ECO:0000256" key="13">
    <source>
        <dbReference type="ARBA" id="ARBA00023228"/>
    </source>
</evidence>
<dbReference type="InterPro" id="IPR050382">
    <property type="entry name" value="MFS_Na/Anion_cotransporter"/>
</dbReference>
<evidence type="ECO:0000256" key="1">
    <source>
        <dbReference type="ARBA" id="ARBA00004432"/>
    </source>
</evidence>
<dbReference type="AlphaFoldDB" id="A0AAW1TRB1"/>